<dbReference type="InterPro" id="IPR001845">
    <property type="entry name" value="HTH_ArsR_DNA-bd_dom"/>
</dbReference>
<feature type="domain" description="HTH arsR-type" evidence="1">
    <location>
        <begin position="1"/>
        <end position="93"/>
    </location>
</feature>
<dbReference type="AlphaFoldDB" id="A0A5Q2RJM0"/>
<reference evidence="2 3" key="1">
    <citation type="submission" date="2019-11" db="EMBL/GenBank/DDBJ databases">
        <authorList>
            <person name="He Y."/>
        </authorList>
    </citation>
    <scope>NUCLEOTIDE SEQUENCE [LARGE SCALE GENOMIC DNA]</scope>
    <source>
        <strain evidence="2 3">SCSIO 58843</strain>
    </source>
</reference>
<name>A0A5Q2RJM0_9ACTN</name>
<dbReference type="PROSITE" id="PS50987">
    <property type="entry name" value="HTH_ARSR_2"/>
    <property type="match status" value="1"/>
</dbReference>
<evidence type="ECO:0000313" key="3">
    <source>
        <dbReference type="Proteomes" id="UP000334019"/>
    </source>
</evidence>
<dbReference type="InterPro" id="IPR036390">
    <property type="entry name" value="WH_DNA-bd_sf"/>
</dbReference>
<gene>
    <name evidence="2" type="ORF">GH723_04975</name>
</gene>
<organism evidence="2 3">
    <name type="scientific">Actinomarinicola tropica</name>
    <dbReference type="NCBI Taxonomy" id="2789776"/>
    <lineage>
        <taxon>Bacteria</taxon>
        <taxon>Bacillati</taxon>
        <taxon>Actinomycetota</taxon>
        <taxon>Acidimicrobiia</taxon>
        <taxon>Acidimicrobiales</taxon>
        <taxon>Iamiaceae</taxon>
        <taxon>Actinomarinicola</taxon>
    </lineage>
</organism>
<dbReference type="CDD" id="cd00090">
    <property type="entry name" value="HTH_ARSR"/>
    <property type="match status" value="1"/>
</dbReference>
<dbReference type="Proteomes" id="UP000334019">
    <property type="component" value="Chromosome"/>
</dbReference>
<keyword evidence="3" id="KW-1185">Reference proteome</keyword>
<dbReference type="SUPFAM" id="SSF46785">
    <property type="entry name" value="Winged helix' DNA-binding domain"/>
    <property type="match status" value="1"/>
</dbReference>
<dbReference type="PRINTS" id="PR00778">
    <property type="entry name" value="HTHARSR"/>
</dbReference>
<dbReference type="InterPro" id="IPR011991">
    <property type="entry name" value="ArsR-like_HTH"/>
</dbReference>
<dbReference type="EMBL" id="CP045851">
    <property type="protein sequence ID" value="QGG96979.1"/>
    <property type="molecule type" value="Genomic_DNA"/>
</dbReference>
<dbReference type="SMART" id="SM00418">
    <property type="entry name" value="HTH_ARSR"/>
    <property type="match status" value="1"/>
</dbReference>
<dbReference type="PANTHER" id="PTHR38600:SF2">
    <property type="entry name" value="SLL0088 PROTEIN"/>
    <property type="match status" value="1"/>
</dbReference>
<dbReference type="Pfam" id="PF12840">
    <property type="entry name" value="HTH_20"/>
    <property type="match status" value="1"/>
</dbReference>
<evidence type="ECO:0000313" key="2">
    <source>
        <dbReference type="EMBL" id="QGG96979.1"/>
    </source>
</evidence>
<dbReference type="Gene3D" id="1.10.10.10">
    <property type="entry name" value="Winged helix-like DNA-binding domain superfamily/Winged helix DNA-binding domain"/>
    <property type="match status" value="1"/>
</dbReference>
<proteinExistence type="predicted"/>
<dbReference type="NCBIfam" id="NF033788">
    <property type="entry name" value="HTH_metalloreg"/>
    <property type="match status" value="1"/>
</dbReference>
<dbReference type="PANTHER" id="PTHR38600">
    <property type="entry name" value="TRANSCRIPTIONAL REGULATORY PROTEIN"/>
    <property type="match status" value="1"/>
</dbReference>
<dbReference type="GO" id="GO:0003700">
    <property type="term" value="F:DNA-binding transcription factor activity"/>
    <property type="evidence" value="ECO:0007669"/>
    <property type="project" value="InterPro"/>
</dbReference>
<dbReference type="InterPro" id="IPR036388">
    <property type="entry name" value="WH-like_DNA-bd_sf"/>
</dbReference>
<protein>
    <submittedName>
        <fullName evidence="2">Metalloregulator ArsR/SmtB family transcription factor</fullName>
    </submittedName>
</protein>
<sequence>MTTLASDDVFDALGDPTRRRILALLTQGGPSTATRLADELAITRQAVAKHLDQLRSAGLTRVDKVGREARHAVVPERLDHAAGWLDARAREWEGRLRRIEAEVARRRVDGPATGA</sequence>
<dbReference type="KEGG" id="atq:GH723_04975"/>
<evidence type="ECO:0000259" key="1">
    <source>
        <dbReference type="PROSITE" id="PS50987"/>
    </source>
</evidence>
<accession>A0A5Q2RJM0</accession>